<dbReference type="Proteomes" id="UP000004506">
    <property type="component" value="Unassembled WGS sequence"/>
</dbReference>
<protein>
    <submittedName>
        <fullName evidence="1">Uncharacterized protein</fullName>
    </submittedName>
</protein>
<organism evidence="1 2">
    <name type="scientific">Providencia stuartii ATCC 25827</name>
    <dbReference type="NCBI Taxonomy" id="471874"/>
    <lineage>
        <taxon>Bacteria</taxon>
        <taxon>Pseudomonadati</taxon>
        <taxon>Pseudomonadota</taxon>
        <taxon>Gammaproteobacteria</taxon>
        <taxon>Enterobacterales</taxon>
        <taxon>Morganellaceae</taxon>
        <taxon>Providencia</taxon>
    </lineage>
</organism>
<sequence>MKQISKYVNILTDETKKIRNLHELKSVIVTSIIMSILCEKANVVVCLLDTVHKGFPRGEN</sequence>
<dbReference type="AlphaFoldDB" id="A0AA86YN35"/>
<gene>
    <name evidence="1" type="ORF">PROSTU_01429</name>
</gene>
<evidence type="ECO:0000313" key="1">
    <source>
        <dbReference type="EMBL" id="EDU60892.1"/>
    </source>
</evidence>
<evidence type="ECO:0000313" key="2">
    <source>
        <dbReference type="Proteomes" id="UP000004506"/>
    </source>
</evidence>
<comment type="caution">
    <text evidence="1">The sequence shown here is derived from an EMBL/GenBank/DDBJ whole genome shotgun (WGS) entry which is preliminary data.</text>
</comment>
<dbReference type="EMBL" id="ABJD02000099">
    <property type="protein sequence ID" value="EDU60892.1"/>
    <property type="molecule type" value="Genomic_DNA"/>
</dbReference>
<reference evidence="1 2" key="3">
    <citation type="submission" date="2008-05" db="EMBL/GenBank/DDBJ databases">
        <authorList>
            <person name="Fulton L."/>
            <person name="Clifton S."/>
            <person name="Fulton B."/>
            <person name="Xu J."/>
            <person name="Minx P."/>
            <person name="Pepin K.H."/>
            <person name="Johnson M."/>
            <person name="Thiruvilangam P."/>
            <person name="Bhonagiri V."/>
            <person name="Nash W.E."/>
            <person name="Mardis E.R."/>
            <person name="Wilson R.K."/>
        </authorList>
    </citation>
    <scope>NUCLEOTIDE SEQUENCE [LARGE SCALE GENOMIC DNA]</scope>
    <source>
        <strain evidence="1 2">ATCC 25827</strain>
    </source>
</reference>
<proteinExistence type="predicted"/>
<accession>A0AA86YN35</accession>
<reference evidence="2" key="1">
    <citation type="submission" date="2008-04" db="EMBL/GenBank/DDBJ databases">
        <title>Draft genome sequence of Providencia stuartii (ATCC 25827).</title>
        <authorList>
            <person name="Sudarsanam P."/>
            <person name="Ley R."/>
            <person name="Guruge J."/>
            <person name="Turnbaugh P.J."/>
            <person name="Mahowald M."/>
            <person name="Liep D."/>
            <person name="Gordon J."/>
        </authorList>
    </citation>
    <scope>NUCLEOTIDE SEQUENCE [LARGE SCALE GENOMIC DNA]</scope>
    <source>
        <strain evidence="2">ATCC 25827</strain>
    </source>
</reference>
<reference evidence="2" key="2">
    <citation type="submission" date="2008-04" db="EMBL/GenBank/DDBJ databases">
        <title>Draft genome sequence of Providencia stuartii(ATCC 25827).</title>
        <authorList>
            <person name="Sudarsanam P."/>
            <person name="Ley R."/>
            <person name="Guruge J."/>
            <person name="Turnbaugh P.J."/>
            <person name="Mahowald M."/>
            <person name="Liep D."/>
            <person name="Gordon J."/>
        </authorList>
    </citation>
    <scope>NUCLEOTIDE SEQUENCE [LARGE SCALE GENOMIC DNA]</scope>
    <source>
        <strain evidence="2">ATCC 25827</strain>
    </source>
</reference>
<name>A0AA86YN35_PROST</name>